<sequence>MSDKKDSAQPDNSGSLKATKSEVEPYSGPKKRGRKPNSSKNSEEGHDHTQPNNSFSPKAVKSEVEPYSAPKKRGRKPNSLMNPAEGYDHSWIQSGRKTQKRRKSNDKGSDASPAEGRLHGKAALHLTLEKVTEPPGLEPKPEGDIGASSPLPQNNPLGGTQRRRGRPKKQVVANHSANRGPLFAVRREFSSPQAEERTARKTDTHLTQGFKETSTFEAKAQGHPRAVEHAEKTSGECLLASIPVVTETEAAIPFDPDEKPQQQSALDVASGSTNDQSYVRTGTKTRRRNATSGKESIEASGSKKISKSATKLSEDNEGTHKVVLKRKCTTQKEEASHMPDLDERLVGSRIRFYEGAVSSYDPAKKKHLFEQVQMENLPKPEASSDTPQKRKRRTKSETSKQENAGLSSKRISRRGVSAGISIVECMKSGSKSADCSTLGELKVINGEEDDQSKENDRLKDDGQVSAGALEAETKTGIDSAQIAPETMTSSKGESPKLDIEPSGGECAKELKELSECAGNAHSLNLS</sequence>
<comment type="caution">
    <text evidence="2">The sequence shown here is derived from an EMBL/GenBank/DDBJ whole genome shotgun (WGS) entry which is preliminary data.</text>
</comment>
<feature type="compositionally biased region" description="Basic and acidic residues" evidence="1">
    <location>
        <begin position="185"/>
        <end position="204"/>
    </location>
</feature>
<feature type="compositionally biased region" description="Basic and acidic residues" evidence="1">
    <location>
        <begin position="330"/>
        <end position="342"/>
    </location>
</feature>
<dbReference type="EMBL" id="PJQY01003031">
    <property type="protein sequence ID" value="PQM40844.1"/>
    <property type="molecule type" value="Genomic_DNA"/>
</dbReference>
<feature type="compositionally biased region" description="Polar residues" evidence="1">
    <location>
        <begin position="205"/>
        <end position="216"/>
    </location>
</feature>
<accession>A0A314UWC8</accession>
<feature type="region of interest" description="Disordered" evidence="1">
    <location>
        <begin position="371"/>
        <end position="413"/>
    </location>
</feature>
<dbReference type="Proteomes" id="UP000250321">
    <property type="component" value="Unassembled WGS sequence"/>
</dbReference>
<feature type="compositionally biased region" description="Polar residues" evidence="1">
    <location>
        <begin position="9"/>
        <end position="18"/>
    </location>
</feature>
<feature type="region of interest" description="Disordered" evidence="1">
    <location>
        <begin position="249"/>
        <end position="342"/>
    </location>
</feature>
<feature type="region of interest" description="Disordered" evidence="1">
    <location>
        <begin position="1"/>
        <end position="234"/>
    </location>
</feature>
<evidence type="ECO:0000256" key="1">
    <source>
        <dbReference type="SAM" id="MobiDB-lite"/>
    </source>
</evidence>
<feature type="compositionally biased region" description="Polar residues" evidence="1">
    <location>
        <begin position="261"/>
        <end position="282"/>
    </location>
</feature>
<proteinExistence type="predicted"/>
<dbReference type="STRING" id="2094558.A0A314UWC8"/>
<keyword evidence="3" id="KW-1185">Reference proteome</keyword>
<dbReference type="OrthoDB" id="200660at2759"/>
<feature type="compositionally biased region" description="Basic and acidic residues" evidence="1">
    <location>
        <begin position="225"/>
        <end position="234"/>
    </location>
</feature>
<reference evidence="2 3" key="1">
    <citation type="submission" date="2018-02" db="EMBL/GenBank/DDBJ databases">
        <title>Draft genome of wild Prunus yedoensis var. nudiflora.</title>
        <authorList>
            <person name="Baek S."/>
            <person name="Kim J.-H."/>
            <person name="Choi K."/>
            <person name="Kim G.-B."/>
            <person name="Cho A."/>
            <person name="Jang H."/>
            <person name="Shin C.-H."/>
            <person name="Yu H.-J."/>
            <person name="Mun J.-H."/>
        </authorList>
    </citation>
    <scope>NUCLEOTIDE SEQUENCE [LARGE SCALE GENOMIC DNA]</scope>
    <source>
        <strain evidence="3">cv. Jeju island</strain>
        <tissue evidence="2">Leaf</tissue>
    </source>
</reference>
<name>A0A314UWC8_PRUYE</name>
<feature type="region of interest" description="Disordered" evidence="1">
    <location>
        <begin position="441"/>
        <end position="503"/>
    </location>
</feature>
<dbReference type="AlphaFoldDB" id="A0A314UWC8"/>
<feature type="compositionally biased region" description="Basic and acidic residues" evidence="1">
    <location>
        <begin position="452"/>
        <end position="462"/>
    </location>
</feature>
<gene>
    <name evidence="2" type="ORF">Pyn_37014</name>
</gene>
<protein>
    <submittedName>
        <fullName evidence="2">Uncharacterized protein</fullName>
    </submittedName>
</protein>
<organism evidence="2 3">
    <name type="scientific">Prunus yedoensis var. nudiflora</name>
    <dbReference type="NCBI Taxonomy" id="2094558"/>
    <lineage>
        <taxon>Eukaryota</taxon>
        <taxon>Viridiplantae</taxon>
        <taxon>Streptophyta</taxon>
        <taxon>Embryophyta</taxon>
        <taxon>Tracheophyta</taxon>
        <taxon>Spermatophyta</taxon>
        <taxon>Magnoliopsida</taxon>
        <taxon>eudicotyledons</taxon>
        <taxon>Gunneridae</taxon>
        <taxon>Pentapetalae</taxon>
        <taxon>rosids</taxon>
        <taxon>fabids</taxon>
        <taxon>Rosales</taxon>
        <taxon>Rosaceae</taxon>
        <taxon>Amygdaloideae</taxon>
        <taxon>Amygdaleae</taxon>
        <taxon>Prunus</taxon>
    </lineage>
</organism>
<evidence type="ECO:0000313" key="3">
    <source>
        <dbReference type="Proteomes" id="UP000250321"/>
    </source>
</evidence>
<evidence type="ECO:0000313" key="2">
    <source>
        <dbReference type="EMBL" id="PQM40844.1"/>
    </source>
</evidence>